<dbReference type="InterPro" id="IPR044277">
    <property type="entry name" value="GIP1"/>
</dbReference>
<evidence type="ECO:0000259" key="1">
    <source>
        <dbReference type="PROSITE" id="PS50404"/>
    </source>
</evidence>
<comment type="caution">
    <text evidence="2">The sequence shown here is derived from an EMBL/GenBank/DDBJ whole genome shotgun (WGS) entry which is preliminary data.</text>
</comment>
<dbReference type="SUPFAM" id="SSF52833">
    <property type="entry name" value="Thioredoxin-like"/>
    <property type="match status" value="1"/>
</dbReference>
<dbReference type="GO" id="GO:0016740">
    <property type="term" value="F:transferase activity"/>
    <property type="evidence" value="ECO:0007669"/>
    <property type="project" value="UniProtKB-KW"/>
</dbReference>
<dbReference type="SUPFAM" id="SSF55811">
    <property type="entry name" value="Nudix"/>
    <property type="match status" value="1"/>
</dbReference>
<dbReference type="Proteomes" id="UP000289340">
    <property type="component" value="Chromosome 2"/>
</dbReference>
<keyword evidence="3" id="KW-1185">Reference proteome</keyword>
<dbReference type="PANTHER" id="PTHR46775">
    <property type="entry name" value="FLOCCULATION PROTEIN (DUF1296)"/>
    <property type="match status" value="1"/>
</dbReference>
<evidence type="ECO:0000313" key="2">
    <source>
        <dbReference type="EMBL" id="RZC25264.1"/>
    </source>
</evidence>
<sequence>MVLNCSNKIDCSVGVLGGIEDAGEPKSAAIRELREETRIVSTEIIAKFAKMSGAGFRASIPSSVRRTIQNIKEITDNHNEENVYAMLKECSMDPNETTQKLLLQVNGIDFEEIKVDLSKRQQLSPEFREDNPLRKVPAIVDGRFKLFESHLIPIYKS</sequence>
<name>A0A445LPY2_GLYSO</name>
<dbReference type="PANTHER" id="PTHR46775:SF1">
    <property type="entry name" value="FLOCCULATION PROTEIN (DUF1296)"/>
    <property type="match status" value="1"/>
</dbReference>
<reference evidence="2 3" key="1">
    <citation type="submission" date="2018-09" db="EMBL/GenBank/DDBJ databases">
        <title>A high-quality reference genome of wild soybean provides a powerful tool to mine soybean genomes.</title>
        <authorList>
            <person name="Xie M."/>
            <person name="Chung C.Y.L."/>
            <person name="Li M.-W."/>
            <person name="Wong F.-L."/>
            <person name="Chan T.-F."/>
            <person name="Lam H.-M."/>
        </authorList>
    </citation>
    <scope>NUCLEOTIDE SEQUENCE [LARGE SCALE GENOMIC DNA]</scope>
    <source>
        <strain evidence="3">cv. W05</strain>
        <tissue evidence="2">Hypocotyl of etiolated seedlings</tissue>
    </source>
</reference>
<dbReference type="AlphaFoldDB" id="A0A445LPY2"/>
<evidence type="ECO:0000313" key="3">
    <source>
        <dbReference type="Proteomes" id="UP000289340"/>
    </source>
</evidence>
<keyword evidence="2" id="KW-0808">Transferase</keyword>
<feature type="domain" description="GST N-terminal" evidence="1">
    <location>
        <begin position="83"/>
        <end position="157"/>
    </location>
</feature>
<accession>A0A445LPY2</accession>
<dbReference type="EMBL" id="QZWG01000002">
    <property type="protein sequence ID" value="RZC25264.1"/>
    <property type="molecule type" value="Genomic_DNA"/>
</dbReference>
<dbReference type="InterPro" id="IPR009719">
    <property type="entry name" value="GIP1_N"/>
</dbReference>
<dbReference type="InterPro" id="IPR036249">
    <property type="entry name" value="Thioredoxin-like_sf"/>
</dbReference>
<protein>
    <submittedName>
        <fullName evidence="2">Glutathione S-transferase T1</fullName>
    </submittedName>
</protein>
<organism evidence="2 3">
    <name type="scientific">Glycine soja</name>
    <name type="common">Wild soybean</name>
    <dbReference type="NCBI Taxonomy" id="3848"/>
    <lineage>
        <taxon>Eukaryota</taxon>
        <taxon>Viridiplantae</taxon>
        <taxon>Streptophyta</taxon>
        <taxon>Embryophyta</taxon>
        <taxon>Tracheophyta</taxon>
        <taxon>Spermatophyta</taxon>
        <taxon>Magnoliopsida</taxon>
        <taxon>eudicotyledons</taxon>
        <taxon>Gunneridae</taxon>
        <taxon>Pentapetalae</taxon>
        <taxon>rosids</taxon>
        <taxon>fabids</taxon>
        <taxon>Fabales</taxon>
        <taxon>Fabaceae</taxon>
        <taxon>Papilionoideae</taxon>
        <taxon>50 kb inversion clade</taxon>
        <taxon>NPAAA clade</taxon>
        <taxon>indigoferoid/millettioid clade</taxon>
        <taxon>Phaseoleae</taxon>
        <taxon>Glycine</taxon>
        <taxon>Glycine subgen. Soja</taxon>
    </lineage>
</organism>
<dbReference type="InterPro" id="IPR004045">
    <property type="entry name" value="Glutathione_S-Trfase_N"/>
</dbReference>
<dbReference type="GO" id="GO:0051082">
    <property type="term" value="F:unfolded protein binding"/>
    <property type="evidence" value="ECO:0007669"/>
    <property type="project" value="TreeGrafter"/>
</dbReference>
<dbReference type="PROSITE" id="PS50404">
    <property type="entry name" value="GST_NTER"/>
    <property type="match status" value="1"/>
</dbReference>
<dbReference type="Pfam" id="PF06972">
    <property type="entry name" value="GIP1_N"/>
    <property type="match status" value="1"/>
</dbReference>
<dbReference type="InterPro" id="IPR015797">
    <property type="entry name" value="NUDIX_hydrolase-like_dom_sf"/>
</dbReference>
<proteinExistence type="predicted"/>
<dbReference type="Gene3D" id="3.40.30.10">
    <property type="entry name" value="Glutaredoxin"/>
    <property type="match status" value="1"/>
</dbReference>
<gene>
    <name evidence="2" type="ORF">D0Y65_004099</name>
</gene>